<dbReference type="OrthoDB" id="9810303at2"/>
<sequence>MKRHTISIIIPVLNEEEHLGTLLDFLDTHRSSPAIEEIIVVDGGSSDRTVPLALKHGVEVLHSTKGRARQMNRGARKAKGTILYFLHADTRPPANFDLEILQAATEGFEAGCFRMRFDSNNLILSFFSWFTRFNHLICRGGDQSLFVSRRLFDATGGFNEKYIIYEDTEFIGRLYERCDFKVIPNYVTTSARKYHEIGTARLQYHFGVIHLKSLFGASPDQLYRYYKRKIRI</sequence>
<dbReference type="AlphaFoldDB" id="A0A1M6D2M5"/>
<proteinExistence type="predicted"/>
<evidence type="ECO:0000256" key="2">
    <source>
        <dbReference type="ARBA" id="ARBA00022475"/>
    </source>
</evidence>
<dbReference type="PANTHER" id="PTHR43646:SF2">
    <property type="entry name" value="GLYCOSYLTRANSFERASE 2-LIKE DOMAIN-CONTAINING PROTEIN"/>
    <property type="match status" value="1"/>
</dbReference>
<dbReference type="Gene3D" id="3.90.550.10">
    <property type="entry name" value="Spore Coat Polysaccharide Biosynthesis Protein SpsA, Chain A"/>
    <property type="match status" value="1"/>
</dbReference>
<evidence type="ECO:0000256" key="4">
    <source>
        <dbReference type="ARBA" id="ARBA00022679"/>
    </source>
</evidence>
<dbReference type="SUPFAM" id="SSF53448">
    <property type="entry name" value="Nucleotide-diphospho-sugar transferases"/>
    <property type="match status" value="1"/>
</dbReference>
<dbReference type="PANTHER" id="PTHR43646">
    <property type="entry name" value="GLYCOSYLTRANSFERASE"/>
    <property type="match status" value="1"/>
</dbReference>
<keyword evidence="8" id="KW-1185">Reference proteome</keyword>
<keyword evidence="5" id="KW-0472">Membrane</keyword>
<dbReference type="STRING" id="192903.SAMN04488513_101961"/>
<evidence type="ECO:0000259" key="6">
    <source>
        <dbReference type="Pfam" id="PF00535"/>
    </source>
</evidence>
<evidence type="ECO:0000256" key="1">
    <source>
        <dbReference type="ARBA" id="ARBA00004236"/>
    </source>
</evidence>
<feature type="domain" description="Glycosyltransferase 2-like" evidence="6">
    <location>
        <begin position="7"/>
        <end position="119"/>
    </location>
</feature>
<comment type="subcellular location">
    <subcellularLocation>
        <location evidence="1">Cell membrane</location>
    </subcellularLocation>
</comment>
<dbReference type="EMBL" id="FQYU01000001">
    <property type="protein sequence ID" value="SHI67507.1"/>
    <property type="molecule type" value="Genomic_DNA"/>
</dbReference>
<name>A0A1M6D2M5_9FLAO</name>
<dbReference type="Proteomes" id="UP000184543">
    <property type="component" value="Unassembled WGS sequence"/>
</dbReference>
<keyword evidence="4 7" id="KW-0808">Transferase</keyword>
<evidence type="ECO:0000313" key="8">
    <source>
        <dbReference type="Proteomes" id="UP000184543"/>
    </source>
</evidence>
<evidence type="ECO:0000313" key="7">
    <source>
        <dbReference type="EMBL" id="SHI67507.1"/>
    </source>
</evidence>
<dbReference type="InterPro" id="IPR001173">
    <property type="entry name" value="Glyco_trans_2-like"/>
</dbReference>
<dbReference type="Pfam" id="PF00535">
    <property type="entry name" value="Glycos_transf_2"/>
    <property type="match status" value="1"/>
</dbReference>
<dbReference type="InterPro" id="IPR026461">
    <property type="entry name" value="Trfase_2_rSAM/seldom_assoc"/>
</dbReference>
<evidence type="ECO:0000256" key="5">
    <source>
        <dbReference type="ARBA" id="ARBA00023136"/>
    </source>
</evidence>
<reference evidence="8" key="1">
    <citation type="submission" date="2016-11" db="EMBL/GenBank/DDBJ databases">
        <authorList>
            <person name="Varghese N."/>
            <person name="Submissions S."/>
        </authorList>
    </citation>
    <scope>NUCLEOTIDE SEQUENCE [LARGE SCALE GENOMIC DNA]</scope>
    <source>
        <strain evidence="8">DSM 19858</strain>
    </source>
</reference>
<dbReference type="RefSeq" id="WP_072989293.1">
    <property type="nucleotide sequence ID" value="NZ_FQYU01000001.1"/>
</dbReference>
<accession>A0A1M6D2M5</accession>
<protein>
    <submittedName>
        <fullName evidence="7">Transferase 2, rSAM/selenodomain-associated</fullName>
    </submittedName>
</protein>
<dbReference type="CDD" id="cd02522">
    <property type="entry name" value="GT_2_like_a"/>
    <property type="match status" value="1"/>
</dbReference>
<dbReference type="GO" id="GO:0016757">
    <property type="term" value="F:glycosyltransferase activity"/>
    <property type="evidence" value="ECO:0007669"/>
    <property type="project" value="UniProtKB-KW"/>
</dbReference>
<dbReference type="InterPro" id="IPR029044">
    <property type="entry name" value="Nucleotide-diphossugar_trans"/>
</dbReference>
<gene>
    <name evidence="7" type="ORF">SAMN04488513_101961</name>
</gene>
<organism evidence="7 8">
    <name type="scientific">Pseudozobellia thermophila</name>
    <dbReference type="NCBI Taxonomy" id="192903"/>
    <lineage>
        <taxon>Bacteria</taxon>
        <taxon>Pseudomonadati</taxon>
        <taxon>Bacteroidota</taxon>
        <taxon>Flavobacteriia</taxon>
        <taxon>Flavobacteriales</taxon>
        <taxon>Flavobacteriaceae</taxon>
        <taxon>Pseudozobellia</taxon>
    </lineage>
</organism>
<keyword evidence="3" id="KW-0328">Glycosyltransferase</keyword>
<keyword evidence="2" id="KW-1003">Cell membrane</keyword>
<dbReference type="NCBIfam" id="TIGR04283">
    <property type="entry name" value="glyco_like_mftF"/>
    <property type="match status" value="1"/>
</dbReference>
<dbReference type="GO" id="GO:0005886">
    <property type="term" value="C:plasma membrane"/>
    <property type="evidence" value="ECO:0007669"/>
    <property type="project" value="UniProtKB-SubCell"/>
</dbReference>
<evidence type="ECO:0000256" key="3">
    <source>
        <dbReference type="ARBA" id="ARBA00022676"/>
    </source>
</evidence>